<evidence type="ECO:0000256" key="1">
    <source>
        <dbReference type="SAM" id="MobiDB-lite"/>
    </source>
</evidence>
<evidence type="ECO:0000313" key="3">
    <source>
        <dbReference type="Proteomes" id="UP000289152"/>
    </source>
</evidence>
<gene>
    <name evidence="2" type="ORF">M231_00572</name>
</gene>
<dbReference type="AlphaFoldDB" id="A0A4Q1BVN8"/>
<feature type="region of interest" description="Disordered" evidence="1">
    <location>
        <begin position="382"/>
        <end position="413"/>
    </location>
</feature>
<sequence>MSSNALKNVNWSQLLRIHVKTLVKLPEAAMTFRDMHFEVISDITVVDHNNKFLEAIKDMRTFIPRLLGRAGDTKPASNDSSVAPKVKTQLDNIKAEPYPFSAARWLPEPVLKDIGTPSKDLTYAEALRLMLKNQKQNSSISYDLKLPGFTEMTLMPCDELLSKFVGHLTQGTSATEQLLALGKEMTGHNLKAASSLHQLLADKPPMQVLIEQVALTPARAGSPQTVILFLQQHDWDADFGPNSYRLMIPLVVLHGKVYAGVAVPEQPRHGGPAADMLRKVMVLLTHLESDRLGNLRTEQSTRGFNLFAAIGKNASAIVPQEVRITKDSTRIPRGMYAVWRNNAGLKDLLDATLGSDHRSAGVKKRGQKEGLAKYLHVQRKELDKDGLDVSSPSEGVSEVKAKHDDDKNDNKPT</sequence>
<name>A0A4Q1BVN8_TREME</name>
<organism evidence="2 3">
    <name type="scientific">Tremella mesenterica</name>
    <name type="common">Jelly fungus</name>
    <dbReference type="NCBI Taxonomy" id="5217"/>
    <lineage>
        <taxon>Eukaryota</taxon>
        <taxon>Fungi</taxon>
        <taxon>Dikarya</taxon>
        <taxon>Basidiomycota</taxon>
        <taxon>Agaricomycotina</taxon>
        <taxon>Tremellomycetes</taxon>
        <taxon>Tremellales</taxon>
        <taxon>Tremellaceae</taxon>
        <taxon>Tremella</taxon>
    </lineage>
</organism>
<proteinExistence type="predicted"/>
<dbReference type="Proteomes" id="UP000289152">
    <property type="component" value="Unassembled WGS sequence"/>
</dbReference>
<dbReference type="EMBL" id="SDIL01000003">
    <property type="protein sequence ID" value="RXK42214.1"/>
    <property type="molecule type" value="Genomic_DNA"/>
</dbReference>
<comment type="caution">
    <text evidence="2">The sequence shown here is derived from an EMBL/GenBank/DDBJ whole genome shotgun (WGS) entry which is preliminary data.</text>
</comment>
<keyword evidence="3" id="KW-1185">Reference proteome</keyword>
<protein>
    <submittedName>
        <fullName evidence="2">Uncharacterized protein</fullName>
    </submittedName>
</protein>
<dbReference type="InParanoid" id="A0A4Q1BVN8"/>
<evidence type="ECO:0000313" key="2">
    <source>
        <dbReference type="EMBL" id="RXK42214.1"/>
    </source>
</evidence>
<feature type="compositionally biased region" description="Basic and acidic residues" evidence="1">
    <location>
        <begin position="397"/>
        <end position="413"/>
    </location>
</feature>
<accession>A0A4Q1BVN8</accession>
<reference evidence="2 3" key="1">
    <citation type="submission" date="2016-06" db="EMBL/GenBank/DDBJ databases">
        <title>Evolution of pathogenesis and genome organization in the Tremellales.</title>
        <authorList>
            <person name="Cuomo C."/>
            <person name="Litvintseva A."/>
            <person name="Heitman J."/>
            <person name="Chen Y."/>
            <person name="Sun S."/>
            <person name="Springer D."/>
            <person name="Dromer F."/>
            <person name="Young S."/>
            <person name="Zeng Q."/>
            <person name="Chapman S."/>
            <person name="Gujja S."/>
            <person name="Saif S."/>
            <person name="Birren B."/>
        </authorList>
    </citation>
    <scope>NUCLEOTIDE SEQUENCE [LARGE SCALE GENOMIC DNA]</scope>
    <source>
        <strain evidence="2 3">ATCC 28783</strain>
    </source>
</reference>